<keyword evidence="3" id="KW-0238">DNA-binding</keyword>
<reference evidence="6 7" key="1">
    <citation type="submission" date="2017-04" db="EMBL/GenBank/DDBJ databases">
        <title>Comparative genome analysis of Subtercola boreus.</title>
        <authorList>
            <person name="Cho Y.-J."/>
            <person name="Cho A."/>
            <person name="Kim O.-S."/>
            <person name="Lee J.-I."/>
        </authorList>
    </citation>
    <scope>NUCLEOTIDE SEQUENCE [LARGE SCALE GENOMIC DNA]</scope>
    <source>
        <strain evidence="6 7">P27444</strain>
    </source>
</reference>
<dbReference type="Gene3D" id="3.40.190.290">
    <property type="match status" value="1"/>
</dbReference>
<dbReference type="InterPro" id="IPR005119">
    <property type="entry name" value="LysR_subst-bd"/>
</dbReference>
<evidence type="ECO:0000256" key="4">
    <source>
        <dbReference type="ARBA" id="ARBA00023163"/>
    </source>
</evidence>
<evidence type="ECO:0000313" key="6">
    <source>
        <dbReference type="EMBL" id="RFA07422.1"/>
    </source>
</evidence>
<feature type="domain" description="LysR substrate-binding" evidence="5">
    <location>
        <begin position="54"/>
        <end position="249"/>
    </location>
</feature>
<keyword evidence="4" id="KW-0804">Transcription</keyword>
<evidence type="ECO:0000313" key="7">
    <source>
        <dbReference type="Proteomes" id="UP000256709"/>
    </source>
</evidence>
<name>A0A3E0VC23_9MICO</name>
<evidence type="ECO:0000259" key="5">
    <source>
        <dbReference type="Pfam" id="PF03466"/>
    </source>
</evidence>
<protein>
    <recommendedName>
        <fullName evidence="5">LysR substrate-binding domain-containing protein</fullName>
    </recommendedName>
</protein>
<evidence type="ECO:0000256" key="1">
    <source>
        <dbReference type="ARBA" id="ARBA00009437"/>
    </source>
</evidence>
<dbReference type="PANTHER" id="PTHR30346:SF0">
    <property type="entry name" value="HCA OPERON TRANSCRIPTIONAL ACTIVATOR HCAR"/>
    <property type="match status" value="1"/>
</dbReference>
<accession>A0A3E0VC23</accession>
<dbReference type="SUPFAM" id="SSF53850">
    <property type="entry name" value="Periplasmic binding protein-like II"/>
    <property type="match status" value="1"/>
</dbReference>
<evidence type="ECO:0000256" key="2">
    <source>
        <dbReference type="ARBA" id="ARBA00023015"/>
    </source>
</evidence>
<evidence type="ECO:0000256" key="3">
    <source>
        <dbReference type="ARBA" id="ARBA00023125"/>
    </source>
</evidence>
<dbReference type="AlphaFoldDB" id="A0A3E0VC23"/>
<dbReference type="GO" id="GO:0003677">
    <property type="term" value="F:DNA binding"/>
    <property type="evidence" value="ECO:0007669"/>
    <property type="project" value="UniProtKB-KW"/>
</dbReference>
<organism evidence="6 7">
    <name type="scientific">Subtercola boreus</name>
    <dbReference type="NCBI Taxonomy" id="120213"/>
    <lineage>
        <taxon>Bacteria</taxon>
        <taxon>Bacillati</taxon>
        <taxon>Actinomycetota</taxon>
        <taxon>Actinomycetes</taxon>
        <taxon>Micrococcales</taxon>
        <taxon>Microbacteriaceae</taxon>
        <taxon>Subtercola</taxon>
    </lineage>
</organism>
<comment type="similarity">
    <text evidence="1">Belongs to the LysR transcriptional regulatory family.</text>
</comment>
<sequence>MGVDVEGDRMTVNTPLSELDQLVFAASRHAGTPEGDALVAAARALRASVPDARSPVLRITAAPGIPLDDLVTEFRALNPQIEVEFTVSRAGVRALRGGRADVSAVWLPQHLRGLGSAPLGSSHPVVALAPSDPLASLDRIELAALGEHHLLQNPDTVPEWRELARELRGQTIGQRKSLELGLLATVGLQLDHVAAGNGIVILPRPVAEAEQRNDVVLVPVEGLGEHTSALIWADERVPRPEVADFTRLAAGLR</sequence>
<dbReference type="PANTHER" id="PTHR30346">
    <property type="entry name" value="TRANSCRIPTIONAL DUAL REGULATOR HCAR-RELATED"/>
    <property type="match status" value="1"/>
</dbReference>
<gene>
    <name evidence="6" type="ORF">B7R21_14560</name>
</gene>
<dbReference type="Pfam" id="PF03466">
    <property type="entry name" value="LysR_substrate"/>
    <property type="match status" value="1"/>
</dbReference>
<proteinExistence type="inferred from homology"/>
<dbReference type="GO" id="GO:0003700">
    <property type="term" value="F:DNA-binding transcription factor activity"/>
    <property type="evidence" value="ECO:0007669"/>
    <property type="project" value="TreeGrafter"/>
</dbReference>
<dbReference type="Proteomes" id="UP000256709">
    <property type="component" value="Unassembled WGS sequence"/>
</dbReference>
<dbReference type="GO" id="GO:0032993">
    <property type="term" value="C:protein-DNA complex"/>
    <property type="evidence" value="ECO:0007669"/>
    <property type="project" value="TreeGrafter"/>
</dbReference>
<comment type="caution">
    <text evidence="6">The sequence shown here is derived from an EMBL/GenBank/DDBJ whole genome shotgun (WGS) entry which is preliminary data.</text>
</comment>
<keyword evidence="2" id="KW-0805">Transcription regulation</keyword>
<dbReference type="EMBL" id="NBXA01000026">
    <property type="protein sequence ID" value="RFA07422.1"/>
    <property type="molecule type" value="Genomic_DNA"/>
</dbReference>
<dbReference type="CDD" id="cd05466">
    <property type="entry name" value="PBP2_LTTR_substrate"/>
    <property type="match status" value="1"/>
</dbReference>